<dbReference type="PANTHER" id="PTHR36062:SF10">
    <property type="entry name" value="OS05G0552100 PROTEIN"/>
    <property type="match status" value="1"/>
</dbReference>
<sequence length="486" mass="53630">MIRKKIFKFFLTNNDPVESSRHKNYLCMERWTKASSSAEPQNDKSCSRLVDANKGSSRKHSGTLPFEFMESTVAETLMVGVSRASASVQHARQFSSNMRAVVHDVCRELGPKNNEHCDESFERCMQQKAENLHARAVVSETYSLRKLSEFPLDFQKLGSSDNPSSDWSHFPMLEINRKNDNILNPKRRSALGHASMNVNMSTTHVMTLSSQEYMMHSHQIVDENMDTCKPAGGIVSHLEDPTGLSSDPSGQKLKGHLSDTMSCSCSKDNNNSSDCQIDEQHEQLLCAPSGKKFKLAGNNKNQIALSACHNQKSRKSSVQKQQDAANRSNNSKWDGENFHGTYKSCGKVVSSSLLPYEQQHLKTQRTKSAANLNDSYMPPAVANASTVNSKPLAHGKELTEKSAGSCKRKGPCLFETLTIPSKSQSAYHKNLVSSGKSSDFGLCMYGTNIGSCLFGGQSQSPAKTETLYSDTLIVSNSPVGEEQYLV</sequence>
<reference evidence="2" key="1">
    <citation type="submission" date="2014-09" db="EMBL/GenBank/DDBJ databases">
        <authorList>
            <person name="Magalhaes I.L.F."/>
            <person name="Oliveira U."/>
            <person name="Santos F.R."/>
            <person name="Vidigal T.H.D.A."/>
            <person name="Brescovit A.D."/>
            <person name="Santos A.J."/>
        </authorList>
    </citation>
    <scope>NUCLEOTIDE SEQUENCE</scope>
    <source>
        <tissue evidence="2">Shoot tissue taken approximately 20 cm above the soil surface</tissue>
    </source>
</reference>
<evidence type="ECO:0000313" key="2">
    <source>
        <dbReference type="EMBL" id="JAD31813.1"/>
    </source>
</evidence>
<evidence type="ECO:0000256" key="1">
    <source>
        <dbReference type="SAM" id="MobiDB-lite"/>
    </source>
</evidence>
<feature type="region of interest" description="Disordered" evidence="1">
    <location>
        <begin position="37"/>
        <end position="61"/>
    </location>
</feature>
<feature type="region of interest" description="Disordered" evidence="1">
    <location>
        <begin position="238"/>
        <end position="261"/>
    </location>
</feature>
<dbReference type="GO" id="GO:0010099">
    <property type="term" value="P:regulation of photomorphogenesis"/>
    <property type="evidence" value="ECO:0007669"/>
    <property type="project" value="InterPro"/>
</dbReference>
<feature type="region of interest" description="Disordered" evidence="1">
    <location>
        <begin position="308"/>
        <end position="335"/>
    </location>
</feature>
<dbReference type="InterPro" id="IPR037476">
    <property type="entry name" value="PCH1"/>
</dbReference>
<accession>A0A0A8Z2A4</accession>
<dbReference type="PANTHER" id="PTHR36062">
    <property type="entry name" value="OS01G0687300 PROTEIN"/>
    <property type="match status" value="1"/>
</dbReference>
<reference evidence="2" key="2">
    <citation type="journal article" date="2015" name="Data Brief">
        <title>Shoot transcriptome of the giant reed, Arundo donax.</title>
        <authorList>
            <person name="Barrero R.A."/>
            <person name="Guerrero F.D."/>
            <person name="Moolhuijzen P."/>
            <person name="Goolsby J.A."/>
            <person name="Tidwell J."/>
            <person name="Bellgard S.E."/>
            <person name="Bellgard M.I."/>
        </authorList>
    </citation>
    <scope>NUCLEOTIDE SEQUENCE</scope>
    <source>
        <tissue evidence="2">Shoot tissue taken approximately 20 cm above the soil surface</tissue>
    </source>
</reference>
<dbReference type="EMBL" id="GBRH01266082">
    <property type="protein sequence ID" value="JAD31813.1"/>
    <property type="molecule type" value="Transcribed_RNA"/>
</dbReference>
<name>A0A0A8Z2A4_ARUDO</name>
<proteinExistence type="predicted"/>
<organism evidence="2">
    <name type="scientific">Arundo donax</name>
    <name type="common">Giant reed</name>
    <name type="synonym">Donax arundinaceus</name>
    <dbReference type="NCBI Taxonomy" id="35708"/>
    <lineage>
        <taxon>Eukaryota</taxon>
        <taxon>Viridiplantae</taxon>
        <taxon>Streptophyta</taxon>
        <taxon>Embryophyta</taxon>
        <taxon>Tracheophyta</taxon>
        <taxon>Spermatophyta</taxon>
        <taxon>Magnoliopsida</taxon>
        <taxon>Liliopsida</taxon>
        <taxon>Poales</taxon>
        <taxon>Poaceae</taxon>
        <taxon>PACMAD clade</taxon>
        <taxon>Arundinoideae</taxon>
        <taxon>Arundineae</taxon>
        <taxon>Arundo</taxon>
    </lineage>
</organism>
<feature type="compositionally biased region" description="Polar residues" evidence="1">
    <location>
        <begin position="323"/>
        <end position="332"/>
    </location>
</feature>
<dbReference type="AlphaFoldDB" id="A0A0A8Z2A4"/>
<protein>
    <submittedName>
        <fullName evidence="2">Uncharacterized protein</fullName>
    </submittedName>
</protein>